<dbReference type="PANTHER" id="PTHR11352:SF0">
    <property type="entry name" value="PROLIFERATING CELL NUCLEAR ANTIGEN"/>
    <property type="match status" value="1"/>
</dbReference>
<comment type="function">
    <text evidence="3">This protein is an auxiliary protein of DNA polymerase delta and is involved in the control of eukaryotic DNA replication by increasing the polymerase's processivity during elongation of the leading strand.</text>
</comment>
<evidence type="ECO:0000313" key="8">
    <source>
        <dbReference type="EMBL" id="CAL4887413.1"/>
    </source>
</evidence>
<evidence type="ECO:0000256" key="4">
    <source>
        <dbReference type="RuleBase" id="RU003671"/>
    </source>
</evidence>
<dbReference type="GO" id="GO:0006260">
    <property type="term" value="P:DNA replication"/>
    <property type="evidence" value="ECO:0007669"/>
    <property type="project" value="UniProtKB-KW"/>
</dbReference>
<reference evidence="9" key="1">
    <citation type="submission" date="2024-06" db="EMBL/GenBank/DDBJ databases">
        <authorList>
            <person name="Ryan C."/>
        </authorList>
    </citation>
    <scope>NUCLEOTIDE SEQUENCE [LARGE SCALE GENOMIC DNA]</scope>
</reference>
<evidence type="ECO:0000259" key="6">
    <source>
        <dbReference type="Pfam" id="PF00705"/>
    </source>
</evidence>
<feature type="domain" description="Proliferating cell nuclear antigen PCNA C-terminal" evidence="7">
    <location>
        <begin position="137"/>
        <end position="263"/>
    </location>
</feature>
<dbReference type="SUPFAM" id="SSF55979">
    <property type="entry name" value="DNA clamp"/>
    <property type="match status" value="2"/>
</dbReference>
<dbReference type="InterPro" id="IPR022648">
    <property type="entry name" value="Pr_cel_nuc_antig_N"/>
</dbReference>
<dbReference type="InterPro" id="IPR046938">
    <property type="entry name" value="DNA_clamp_sf"/>
</dbReference>
<accession>A0ABC8VBJ2</accession>
<keyword evidence="4" id="KW-0235">DNA replication</keyword>
<dbReference type="Pfam" id="PF00705">
    <property type="entry name" value="PCNA_N"/>
    <property type="match status" value="1"/>
</dbReference>
<dbReference type="EMBL" id="OZ075111">
    <property type="protein sequence ID" value="CAL4887413.1"/>
    <property type="molecule type" value="Genomic_DNA"/>
</dbReference>
<name>A0ABC8VBJ2_9POAL</name>
<dbReference type="PRINTS" id="PR00339">
    <property type="entry name" value="PCNACYCLIN"/>
</dbReference>
<feature type="region of interest" description="Disordered" evidence="5">
    <location>
        <begin position="269"/>
        <end position="295"/>
    </location>
</feature>
<reference evidence="8 9" key="2">
    <citation type="submission" date="2024-10" db="EMBL/GenBank/DDBJ databases">
        <authorList>
            <person name="Ryan C."/>
        </authorList>
    </citation>
    <scope>NUCLEOTIDE SEQUENCE [LARGE SCALE GENOMIC DNA]</scope>
</reference>
<evidence type="ECO:0000256" key="1">
    <source>
        <dbReference type="ARBA" id="ARBA00010462"/>
    </source>
</evidence>
<dbReference type="InterPro" id="IPR022649">
    <property type="entry name" value="Pr_cel_nuc_antig_C"/>
</dbReference>
<evidence type="ECO:0000259" key="7">
    <source>
        <dbReference type="Pfam" id="PF02747"/>
    </source>
</evidence>
<dbReference type="GO" id="GO:0003677">
    <property type="term" value="F:DNA binding"/>
    <property type="evidence" value="ECO:0007669"/>
    <property type="project" value="UniProtKB-KW"/>
</dbReference>
<dbReference type="CDD" id="cd00577">
    <property type="entry name" value="PCNA"/>
    <property type="match status" value="1"/>
</dbReference>
<dbReference type="PANTHER" id="PTHR11352">
    <property type="entry name" value="PROLIFERATING CELL NUCLEAR ANTIGEN"/>
    <property type="match status" value="1"/>
</dbReference>
<dbReference type="Gene3D" id="3.70.10.10">
    <property type="match status" value="1"/>
</dbReference>
<protein>
    <recommendedName>
        <fullName evidence="3">DNA sliding clamp PCNA</fullName>
    </recommendedName>
</protein>
<dbReference type="InterPro" id="IPR000730">
    <property type="entry name" value="Pr_cel_nuc_antig"/>
</dbReference>
<dbReference type="Proteomes" id="UP001497457">
    <property type="component" value="Chromosome 1b"/>
</dbReference>
<evidence type="ECO:0000313" key="9">
    <source>
        <dbReference type="Proteomes" id="UP001497457"/>
    </source>
</evidence>
<sequence>MLELQLMKGSLFENVLEAILDLVNQASVNCSASTGFSLMAVDTKSVAILSLLFPSEVFQHYRCDEDCSMGIAIADMVKALRCANDDDIITIEADDSNYNDITLTFESPKKNCTADYDLRLVDAERHRVQIPDWQDLDSKYQAIIRMPSAEFMHSCKHLSNIGDDVVISVTKEDVTFFASGQSGCLSIVYRQNETLDKSEEATATLVDMREPISLIFDLSYMNSCAKPFALFDQVTICLSTTVPMMVEYKIKEKGYIRYFMAPKVEIEIEEEEERKTENEEAGAEGNKTRGMKMQD</sequence>
<keyword evidence="9" id="KW-1185">Reference proteome</keyword>
<feature type="domain" description="Proliferating cell nuclear antigen PCNA N-terminal" evidence="6">
    <location>
        <begin position="1"/>
        <end position="124"/>
    </location>
</feature>
<gene>
    <name evidence="8" type="ORF">URODEC1_LOCUS1712</name>
</gene>
<dbReference type="NCBIfam" id="TIGR00590">
    <property type="entry name" value="pcna"/>
    <property type="match status" value="1"/>
</dbReference>
<dbReference type="Pfam" id="PF02747">
    <property type="entry name" value="PCNA_C"/>
    <property type="match status" value="1"/>
</dbReference>
<evidence type="ECO:0000256" key="5">
    <source>
        <dbReference type="SAM" id="MobiDB-lite"/>
    </source>
</evidence>
<comment type="similarity">
    <text evidence="1 4">Belongs to the PCNA family.</text>
</comment>
<organism evidence="8 9">
    <name type="scientific">Urochloa decumbens</name>
    <dbReference type="NCBI Taxonomy" id="240449"/>
    <lineage>
        <taxon>Eukaryota</taxon>
        <taxon>Viridiplantae</taxon>
        <taxon>Streptophyta</taxon>
        <taxon>Embryophyta</taxon>
        <taxon>Tracheophyta</taxon>
        <taxon>Spermatophyta</taxon>
        <taxon>Magnoliopsida</taxon>
        <taxon>Liliopsida</taxon>
        <taxon>Poales</taxon>
        <taxon>Poaceae</taxon>
        <taxon>PACMAD clade</taxon>
        <taxon>Panicoideae</taxon>
        <taxon>Panicodae</taxon>
        <taxon>Paniceae</taxon>
        <taxon>Melinidinae</taxon>
        <taxon>Urochloa</taxon>
    </lineage>
</organism>
<dbReference type="AlphaFoldDB" id="A0ABC8VBJ2"/>
<keyword evidence="3" id="KW-0539">Nucleus</keyword>
<keyword evidence="2 4" id="KW-0238">DNA-binding</keyword>
<proteinExistence type="inferred from homology"/>
<evidence type="ECO:0000256" key="2">
    <source>
        <dbReference type="ARBA" id="ARBA00023125"/>
    </source>
</evidence>
<dbReference type="GO" id="GO:0005634">
    <property type="term" value="C:nucleus"/>
    <property type="evidence" value="ECO:0007669"/>
    <property type="project" value="UniProtKB-SubCell"/>
</dbReference>
<evidence type="ECO:0000256" key="3">
    <source>
        <dbReference type="RuleBase" id="RU000641"/>
    </source>
</evidence>
<comment type="subcellular location">
    <subcellularLocation>
        <location evidence="3">Nucleus</location>
    </subcellularLocation>
</comment>